<comment type="caution">
    <text evidence="1">The sequence shown here is derived from an EMBL/GenBank/DDBJ whole genome shotgun (WGS) entry which is preliminary data.</text>
</comment>
<organism evidence="1 2">
    <name type="scientific">Mycolicibacterium fortuitum subsp. acetamidolyticum</name>
    <dbReference type="NCBI Taxonomy" id="144550"/>
    <lineage>
        <taxon>Bacteria</taxon>
        <taxon>Bacillati</taxon>
        <taxon>Actinomycetota</taxon>
        <taxon>Actinomycetes</taxon>
        <taxon>Mycobacteriales</taxon>
        <taxon>Mycobacteriaceae</taxon>
        <taxon>Mycolicibacterium</taxon>
    </lineage>
</organism>
<evidence type="ECO:0000313" key="1">
    <source>
        <dbReference type="EMBL" id="GAT01205.1"/>
    </source>
</evidence>
<reference evidence="1 2" key="1">
    <citation type="journal article" date="2016" name="Genome Announc.">
        <title>Draft Genome Sequences of Five Rapidly Growing Mycobacterium Species, M. thermoresistibile, M. fortuitum subsp. acetamidolyticum, M. canariasense, M. brisbanense, and M. novocastrense.</title>
        <authorList>
            <person name="Katahira K."/>
            <person name="Ogura Y."/>
            <person name="Gotoh Y."/>
            <person name="Hayashi T."/>
        </authorList>
    </citation>
    <scope>NUCLEOTIDE SEQUENCE [LARGE SCALE GENOMIC DNA]</scope>
    <source>
        <strain evidence="1 2">JCM6368</strain>
    </source>
</reference>
<protein>
    <submittedName>
        <fullName evidence="1">Gp67</fullName>
    </submittedName>
</protein>
<sequence length="68" mass="7359">MTTQLSLPICATPGCQLVTEIPGTPCQDCVKAFGDMMRPGRPLTEAEITARDEAVHTAYRVARLRGVL</sequence>
<dbReference type="EMBL" id="BCSZ01000012">
    <property type="protein sequence ID" value="GAT01205.1"/>
    <property type="molecule type" value="Genomic_DNA"/>
</dbReference>
<proteinExistence type="predicted"/>
<dbReference type="RefSeq" id="WP_061262813.1">
    <property type="nucleotide sequence ID" value="NZ_BCSZ01000012.1"/>
</dbReference>
<name>A0A100WME8_MYCFO</name>
<accession>A0A100WME8</accession>
<dbReference type="Proteomes" id="UP000069705">
    <property type="component" value="Unassembled WGS sequence"/>
</dbReference>
<reference evidence="2" key="2">
    <citation type="submission" date="2016-02" db="EMBL/GenBank/DDBJ databases">
        <title>Draft genome sequence of five rapidly growing Mycobacterium species.</title>
        <authorList>
            <person name="Katahira K."/>
            <person name="Gotou Y."/>
            <person name="Iida K."/>
            <person name="Ogura Y."/>
            <person name="Hayashi T."/>
        </authorList>
    </citation>
    <scope>NUCLEOTIDE SEQUENCE [LARGE SCALE GENOMIC DNA]</scope>
    <source>
        <strain evidence="2">JCM6368</strain>
    </source>
</reference>
<dbReference type="AlphaFoldDB" id="A0A100WME8"/>
<gene>
    <name evidence="1" type="ORF">RMCFA_1319</name>
</gene>
<evidence type="ECO:0000313" key="2">
    <source>
        <dbReference type="Proteomes" id="UP000069705"/>
    </source>
</evidence>